<gene>
    <name evidence="10" type="ORF">GTA08_BOTSDO05084</name>
</gene>
<feature type="domain" description="Zn(2)-C6 fungal-type" evidence="9">
    <location>
        <begin position="34"/>
        <end position="64"/>
    </location>
</feature>
<dbReference type="GO" id="GO:0000981">
    <property type="term" value="F:DNA-binding transcription factor activity, RNA polymerase II-specific"/>
    <property type="evidence" value="ECO:0007669"/>
    <property type="project" value="InterPro"/>
</dbReference>
<evidence type="ECO:0000256" key="1">
    <source>
        <dbReference type="ARBA" id="ARBA00004123"/>
    </source>
</evidence>
<dbReference type="Pfam" id="PF04082">
    <property type="entry name" value="Fungal_trans"/>
    <property type="match status" value="1"/>
</dbReference>
<dbReference type="GO" id="GO:0006351">
    <property type="term" value="P:DNA-templated transcription"/>
    <property type="evidence" value="ECO:0007669"/>
    <property type="project" value="InterPro"/>
</dbReference>
<feature type="region of interest" description="Disordered" evidence="8">
    <location>
        <begin position="1"/>
        <end position="34"/>
    </location>
</feature>
<dbReference type="GO" id="GO:0003677">
    <property type="term" value="F:DNA binding"/>
    <property type="evidence" value="ECO:0007669"/>
    <property type="project" value="UniProtKB-KW"/>
</dbReference>
<dbReference type="InterPro" id="IPR036864">
    <property type="entry name" value="Zn2-C6_fun-type_DNA-bd_sf"/>
</dbReference>
<dbReference type="InterPro" id="IPR007219">
    <property type="entry name" value="XnlR_reg_dom"/>
</dbReference>
<dbReference type="Gene3D" id="4.10.240.10">
    <property type="entry name" value="Zn(2)-C6 fungal-type DNA-binding domain"/>
    <property type="match status" value="1"/>
</dbReference>
<dbReference type="SMART" id="SM00906">
    <property type="entry name" value="Fungal_trans"/>
    <property type="match status" value="1"/>
</dbReference>
<evidence type="ECO:0000313" key="10">
    <source>
        <dbReference type="EMBL" id="KAF4306281.1"/>
    </source>
</evidence>
<keyword evidence="6" id="KW-0804">Transcription</keyword>
<keyword evidence="11" id="KW-1185">Reference proteome</keyword>
<evidence type="ECO:0000256" key="5">
    <source>
        <dbReference type="ARBA" id="ARBA00023125"/>
    </source>
</evidence>
<name>A0A8H4N544_9PEZI</name>
<feature type="compositionally biased region" description="Low complexity" evidence="8">
    <location>
        <begin position="508"/>
        <end position="519"/>
    </location>
</feature>
<dbReference type="PROSITE" id="PS00463">
    <property type="entry name" value="ZN2_CY6_FUNGAL_1"/>
    <property type="match status" value="1"/>
</dbReference>
<protein>
    <recommendedName>
        <fullName evidence="9">Zn(2)-C6 fungal-type domain-containing protein</fullName>
    </recommendedName>
</protein>
<dbReference type="PROSITE" id="PS50048">
    <property type="entry name" value="ZN2_CY6_FUNGAL_2"/>
    <property type="match status" value="1"/>
</dbReference>
<dbReference type="PANTHER" id="PTHR31313:SF83">
    <property type="entry name" value="ZN(II)2CYS6 TRANSCRIPTION FACTOR (EUROFUNG)"/>
    <property type="match status" value="1"/>
</dbReference>
<evidence type="ECO:0000256" key="4">
    <source>
        <dbReference type="ARBA" id="ARBA00023015"/>
    </source>
</evidence>
<reference evidence="10" key="1">
    <citation type="submission" date="2020-04" db="EMBL/GenBank/DDBJ databases">
        <title>Genome Assembly and Annotation of Botryosphaeria dothidea sdau 11-99, a Latent Pathogen of Apple Fruit Ring Rot in China.</title>
        <authorList>
            <person name="Yu C."/>
            <person name="Diao Y."/>
            <person name="Lu Q."/>
            <person name="Zhao J."/>
            <person name="Cui S."/>
            <person name="Peng C."/>
            <person name="He B."/>
            <person name="Liu H."/>
        </authorList>
    </citation>
    <scope>NUCLEOTIDE SEQUENCE [LARGE SCALE GENOMIC DNA]</scope>
    <source>
        <strain evidence="10">Sdau11-99</strain>
    </source>
</reference>
<dbReference type="CDD" id="cd12148">
    <property type="entry name" value="fungal_TF_MHR"/>
    <property type="match status" value="1"/>
</dbReference>
<feature type="region of interest" description="Disordered" evidence="8">
    <location>
        <begin position="500"/>
        <end position="576"/>
    </location>
</feature>
<evidence type="ECO:0000256" key="3">
    <source>
        <dbReference type="ARBA" id="ARBA00022833"/>
    </source>
</evidence>
<dbReference type="GO" id="GO:0005634">
    <property type="term" value="C:nucleus"/>
    <property type="evidence" value="ECO:0007669"/>
    <property type="project" value="UniProtKB-SubCell"/>
</dbReference>
<keyword evidence="7" id="KW-0539">Nucleus</keyword>
<proteinExistence type="predicted"/>
<dbReference type="OrthoDB" id="2154091at2759"/>
<evidence type="ECO:0000256" key="7">
    <source>
        <dbReference type="ARBA" id="ARBA00023242"/>
    </source>
</evidence>
<keyword evidence="2" id="KW-0479">Metal-binding</keyword>
<comment type="caution">
    <text evidence="10">The sequence shown here is derived from an EMBL/GenBank/DDBJ whole genome shotgun (WGS) entry which is preliminary data.</text>
</comment>
<feature type="compositionally biased region" description="Low complexity" evidence="8">
    <location>
        <begin position="544"/>
        <end position="564"/>
    </location>
</feature>
<keyword evidence="3" id="KW-0862">Zinc</keyword>
<dbReference type="InterPro" id="IPR001138">
    <property type="entry name" value="Zn2Cys6_DnaBD"/>
</dbReference>
<dbReference type="GO" id="GO:0008270">
    <property type="term" value="F:zinc ion binding"/>
    <property type="evidence" value="ECO:0007669"/>
    <property type="project" value="InterPro"/>
</dbReference>
<evidence type="ECO:0000259" key="9">
    <source>
        <dbReference type="PROSITE" id="PS50048"/>
    </source>
</evidence>
<evidence type="ECO:0000313" key="11">
    <source>
        <dbReference type="Proteomes" id="UP000572817"/>
    </source>
</evidence>
<dbReference type="Proteomes" id="UP000572817">
    <property type="component" value="Unassembled WGS sequence"/>
</dbReference>
<accession>A0A8H4N544</accession>
<evidence type="ECO:0000256" key="6">
    <source>
        <dbReference type="ARBA" id="ARBA00023163"/>
    </source>
</evidence>
<dbReference type="InterPro" id="IPR051615">
    <property type="entry name" value="Transcr_Regulatory_Elem"/>
</dbReference>
<keyword evidence="5" id="KW-0238">DNA-binding</keyword>
<sequence length="576" mass="63194">MPASEASSGDRMPAHARRASNAAARTSRKYTSKACETCRKRRTKCDGKTPRCSCCAERALDCAYATEEDGRRPASKSSTAGLLGAAAASHAGELEARDDDAAAARGILSRDEALNFDRGGEARYFGLASGRLELSREGDEAGGGAGAGGAALRPSRFYQEAVSERLVPEELEEELVGLYFRWDQPWLQVVDEKLFRESRACGGKYFSPLLLNCIMAVGSRFSARPEMRADPDDVHSAGGLFLEKAEILLRYDLKWPSITTLQSLCILGYVNCGAGSDAAGWLYASMASRLALDMGLNLDSANLTSADRLIPEEAELRRRIYWSIYCDDKLASMYTGRVCTVLDRQAHVALPAVQTSSESSDDLDPYESRRHLLGKILRAMIGLSRIMERILCTLYNPGPSAPYQQNASFTSNVVLELKSWHYDLPKELGLEYGGTPQSEPAVYLLHMVYHTAFILLMKQNNKWDGVVEASNNKNIELGLKVLEELSVSWNPARRFRQSLQKLYRPSRSDSTGVSGSTTDEASNQPSNGAFEALLAEMQDLRNRSASSDADSSTETATWSTSLSEGLEAPSIDRFDE</sequence>
<dbReference type="SUPFAM" id="SSF57701">
    <property type="entry name" value="Zn2/Cys6 DNA-binding domain"/>
    <property type="match status" value="1"/>
</dbReference>
<evidence type="ECO:0000256" key="8">
    <source>
        <dbReference type="SAM" id="MobiDB-lite"/>
    </source>
</evidence>
<dbReference type="AlphaFoldDB" id="A0A8H4N544"/>
<dbReference type="CDD" id="cd00067">
    <property type="entry name" value="GAL4"/>
    <property type="match status" value="1"/>
</dbReference>
<dbReference type="PANTHER" id="PTHR31313">
    <property type="entry name" value="TY1 ENHANCER ACTIVATOR"/>
    <property type="match status" value="1"/>
</dbReference>
<comment type="subcellular location">
    <subcellularLocation>
        <location evidence="1">Nucleus</location>
    </subcellularLocation>
</comment>
<organism evidence="10 11">
    <name type="scientific">Botryosphaeria dothidea</name>
    <dbReference type="NCBI Taxonomy" id="55169"/>
    <lineage>
        <taxon>Eukaryota</taxon>
        <taxon>Fungi</taxon>
        <taxon>Dikarya</taxon>
        <taxon>Ascomycota</taxon>
        <taxon>Pezizomycotina</taxon>
        <taxon>Dothideomycetes</taxon>
        <taxon>Dothideomycetes incertae sedis</taxon>
        <taxon>Botryosphaeriales</taxon>
        <taxon>Botryosphaeriaceae</taxon>
        <taxon>Botryosphaeria</taxon>
    </lineage>
</organism>
<dbReference type="Pfam" id="PF00172">
    <property type="entry name" value="Zn_clus"/>
    <property type="match status" value="1"/>
</dbReference>
<dbReference type="EMBL" id="WWBZ02000033">
    <property type="protein sequence ID" value="KAF4306281.1"/>
    <property type="molecule type" value="Genomic_DNA"/>
</dbReference>
<evidence type="ECO:0000256" key="2">
    <source>
        <dbReference type="ARBA" id="ARBA00022723"/>
    </source>
</evidence>
<keyword evidence="4" id="KW-0805">Transcription regulation</keyword>
<dbReference type="SMART" id="SM00066">
    <property type="entry name" value="GAL4"/>
    <property type="match status" value="1"/>
</dbReference>